<keyword evidence="1" id="KW-1133">Transmembrane helix</keyword>
<sequence length="240" mass="26074">MIASLLRRYFVVFWACALSSPVSPASAAVLFDNPGILGSGTQWCDPCSSGNTGYRVWDSFTLSQRSTLQSMRWVGLRSDALSLGVDVEIARAPYGSLNFLNLGLLNNEPHGPDIFSAHYSSPQITVGNAGISSSFRVVELPDIILDAGTYWLTVHGPSNTEQHTWLGEFEANGDNSFIQYGADPNNPQFVIPRHQDAVFRLTGLVTAVPEASTWAMMILGFCGVGFLAVRRKVGRVRGTT</sequence>
<feature type="signal peptide" evidence="2">
    <location>
        <begin position="1"/>
        <end position="27"/>
    </location>
</feature>
<evidence type="ECO:0000256" key="2">
    <source>
        <dbReference type="SAM" id="SignalP"/>
    </source>
</evidence>
<evidence type="ECO:0000313" key="4">
    <source>
        <dbReference type="EMBL" id="MCG2633002.1"/>
    </source>
</evidence>
<reference evidence="4" key="1">
    <citation type="submission" date="2022-01" db="EMBL/GenBank/DDBJ databases">
        <title>Genome sequnece data of strain Bradyrhizobium sp. nov.</title>
        <authorList>
            <person name="Zhang J."/>
        </authorList>
    </citation>
    <scope>NUCLEOTIDE SEQUENCE</scope>
    <source>
        <strain evidence="4">WYCCWR 13023</strain>
    </source>
</reference>
<dbReference type="Pfam" id="PF07589">
    <property type="entry name" value="PEP-CTERM"/>
    <property type="match status" value="1"/>
</dbReference>
<dbReference type="InterPro" id="IPR013424">
    <property type="entry name" value="Ice-binding_C"/>
</dbReference>
<dbReference type="AlphaFoldDB" id="A0A9X1UJZ5"/>
<dbReference type="EMBL" id="JAKLTY010000057">
    <property type="protein sequence ID" value="MCG2633002.1"/>
    <property type="molecule type" value="Genomic_DNA"/>
</dbReference>
<proteinExistence type="predicted"/>
<feature type="transmembrane region" description="Helical" evidence="1">
    <location>
        <begin position="211"/>
        <end position="229"/>
    </location>
</feature>
<comment type="caution">
    <text evidence="4">The sequence shown here is derived from an EMBL/GenBank/DDBJ whole genome shotgun (WGS) entry which is preliminary data.</text>
</comment>
<protein>
    <recommendedName>
        <fullName evidence="3">Ice-binding protein C-terminal domain-containing protein</fullName>
    </recommendedName>
</protein>
<dbReference type="Proteomes" id="UP001139054">
    <property type="component" value="Unassembled WGS sequence"/>
</dbReference>
<organism evidence="4 5">
    <name type="scientific">Bradyrhizobium zhengyangense</name>
    <dbReference type="NCBI Taxonomy" id="2911009"/>
    <lineage>
        <taxon>Bacteria</taxon>
        <taxon>Pseudomonadati</taxon>
        <taxon>Pseudomonadota</taxon>
        <taxon>Alphaproteobacteria</taxon>
        <taxon>Hyphomicrobiales</taxon>
        <taxon>Nitrobacteraceae</taxon>
        <taxon>Bradyrhizobium</taxon>
    </lineage>
</organism>
<keyword evidence="1" id="KW-0472">Membrane</keyword>
<keyword evidence="2" id="KW-0732">Signal</keyword>
<evidence type="ECO:0000313" key="5">
    <source>
        <dbReference type="Proteomes" id="UP001139054"/>
    </source>
</evidence>
<evidence type="ECO:0000256" key="1">
    <source>
        <dbReference type="SAM" id="Phobius"/>
    </source>
</evidence>
<feature type="chain" id="PRO_5040911700" description="Ice-binding protein C-terminal domain-containing protein" evidence="2">
    <location>
        <begin position="28"/>
        <end position="240"/>
    </location>
</feature>
<name>A0A9X1UJZ5_9BRAD</name>
<feature type="domain" description="Ice-binding protein C-terminal" evidence="3">
    <location>
        <begin position="207"/>
        <end position="232"/>
    </location>
</feature>
<accession>A0A9X1UJZ5</accession>
<evidence type="ECO:0000259" key="3">
    <source>
        <dbReference type="Pfam" id="PF07589"/>
    </source>
</evidence>
<keyword evidence="1" id="KW-0812">Transmembrane</keyword>
<gene>
    <name evidence="4" type="ORF">L6654_41295</name>
</gene>